<comment type="subcellular location">
    <subcellularLocation>
        <location evidence="1 12">Nucleus</location>
    </subcellularLocation>
</comment>
<keyword evidence="8 12" id="KW-0539">Nucleus</keyword>
<evidence type="ECO:0000259" key="14">
    <source>
        <dbReference type="PROSITE" id="PS51479"/>
    </source>
</evidence>
<keyword evidence="6 12" id="KW-0862">Zinc</keyword>
<dbReference type="GO" id="GO:0008270">
    <property type="term" value="F:zinc ion binding"/>
    <property type="evidence" value="ECO:0007669"/>
    <property type="project" value="UniProtKB-KW"/>
</dbReference>
<organism evidence="15 16">
    <name type="scientific">Strongylus vulgaris</name>
    <name type="common">Blood worm</name>
    <dbReference type="NCBI Taxonomy" id="40348"/>
    <lineage>
        <taxon>Eukaryota</taxon>
        <taxon>Metazoa</taxon>
        <taxon>Ecdysozoa</taxon>
        <taxon>Nematoda</taxon>
        <taxon>Chromadorea</taxon>
        <taxon>Rhabditida</taxon>
        <taxon>Rhabditina</taxon>
        <taxon>Rhabditomorpha</taxon>
        <taxon>Strongyloidea</taxon>
        <taxon>Strongylidae</taxon>
        <taxon>Strongylus</taxon>
    </lineage>
</organism>
<dbReference type="PANTHER" id="PTHR14732">
    <property type="entry name" value="RNA POLYMERASE II SUBUNIT B1 CTD PHOSPHATASE RPAP2-RELATED"/>
    <property type="match status" value="1"/>
</dbReference>
<dbReference type="GO" id="GO:0005737">
    <property type="term" value="C:cytoplasm"/>
    <property type="evidence" value="ECO:0007669"/>
    <property type="project" value="TreeGrafter"/>
</dbReference>
<evidence type="ECO:0000256" key="8">
    <source>
        <dbReference type="ARBA" id="ARBA00023242"/>
    </source>
</evidence>
<evidence type="ECO:0000256" key="3">
    <source>
        <dbReference type="ARBA" id="ARBA00022723"/>
    </source>
</evidence>
<accession>A0A3P7IS99</accession>
<evidence type="ECO:0000313" key="15">
    <source>
        <dbReference type="EMBL" id="VDM75781.1"/>
    </source>
</evidence>
<name>A0A3P7IS99_STRVU</name>
<dbReference type="Pfam" id="PF04181">
    <property type="entry name" value="RPAP2_Rtr1"/>
    <property type="match status" value="1"/>
</dbReference>
<evidence type="ECO:0000256" key="6">
    <source>
        <dbReference type="ARBA" id="ARBA00022833"/>
    </source>
</evidence>
<dbReference type="InterPro" id="IPR038534">
    <property type="entry name" value="Rtr1/RPAP2_sf"/>
</dbReference>
<evidence type="ECO:0000256" key="1">
    <source>
        <dbReference type="ARBA" id="ARBA00004123"/>
    </source>
</evidence>
<comment type="catalytic activity">
    <reaction evidence="10 12">
        <text>O-phospho-L-threonyl-[protein] + H2O = L-threonyl-[protein] + phosphate</text>
        <dbReference type="Rhea" id="RHEA:47004"/>
        <dbReference type="Rhea" id="RHEA-COMP:11060"/>
        <dbReference type="Rhea" id="RHEA-COMP:11605"/>
        <dbReference type="ChEBI" id="CHEBI:15377"/>
        <dbReference type="ChEBI" id="CHEBI:30013"/>
        <dbReference type="ChEBI" id="CHEBI:43474"/>
        <dbReference type="ChEBI" id="CHEBI:61977"/>
        <dbReference type="EC" id="3.1.3.16"/>
    </reaction>
</comment>
<evidence type="ECO:0000256" key="11">
    <source>
        <dbReference type="PROSITE-ProRule" id="PRU00812"/>
    </source>
</evidence>
<evidence type="ECO:0000256" key="12">
    <source>
        <dbReference type="RuleBase" id="RU367080"/>
    </source>
</evidence>
<keyword evidence="4 12" id="KW-0863">Zinc-finger</keyword>
<reference evidence="15 16" key="1">
    <citation type="submission" date="2018-11" db="EMBL/GenBank/DDBJ databases">
        <authorList>
            <consortium name="Pathogen Informatics"/>
        </authorList>
    </citation>
    <scope>NUCLEOTIDE SEQUENCE [LARGE SCALE GENOMIC DNA]</scope>
</reference>
<evidence type="ECO:0000313" key="16">
    <source>
        <dbReference type="Proteomes" id="UP000270094"/>
    </source>
</evidence>
<dbReference type="AlphaFoldDB" id="A0A3P7IS99"/>
<comment type="function">
    <text evidence="12">Putative RNA polymerase II subunit B1 C-terminal domain (CTD) phosphatase involved in RNA polymerase II transcription regulation.</text>
</comment>
<dbReference type="GO" id="GO:0043175">
    <property type="term" value="F:RNA polymerase core enzyme binding"/>
    <property type="evidence" value="ECO:0007669"/>
    <property type="project" value="UniProtKB-UniRule"/>
</dbReference>
<comment type="similarity">
    <text evidence="2 11 12">Belongs to the RPAP2 family.</text>
</comment>
<evidence type="ECO:0000256" key="4">
    <source>
        <dbReference type="ARBA" id="ARBA00022771"/>
    </source>
</evidence>
<dbReference type="InterPro" id="IPR039693">
    <property type="entry name" value="Rtr1/RPAP2"/>
</dbReference>
<keyword evidence="3 12" id="KW-0479">Metal-binding</keyword>
<evidence type="ECO:0000256" key="13">
    <source>
        <dbReference type="SAM" id="MobiDB-lite"/>
    </source>
</evidence>
<evidence type="ECO:0000256" key="10">
    <source>
        <dbReference type="ARBA" id="ARBA00048336"/>
    </source>
</evidence>
<feature type="region of interest" description="Disordered" evidence="13">
    <location>
        <begin position="204"/>
        <end position="226"/>
    </location>
</feature>
<dbReference type="OrthoDB" id="2590500at2759"/>
<dbReference type="PANTHER" id="PTHR14732:SF0">
    <property type="entry name" value="RNA POLYMERASE II SUBUNIT B1 CTD PHOSPHATASE RPAP2-RELATED"/>
    <property type="match status" value="1"/>
</dbReference>
<dbReference type="PROSITE" id="PS51479">
    <property type="entry name" value="ZF_RTR1"/>
    <property type="match status" value="1"/>
</dbReference>
<keyword evidence="16" id="KW-1185">Reference proteome</keyword>
<dbReference type="Proteomes" id="UP000270094">
    <property type="component" value="Unassembled WGS sequence"/>
</dbReference>
<sequence length="444" mass="50338">MEEISRFQLLNSSVSADDGVQLTAVQLQLIKEAHSPPKPKDVQEANVAVARDAELRRAVYDTIVQLSEIVSENALKCLLPFLHCGAWDEVVEERYLGNPHMCGFPLCGEVVEAKMRKQRYHIDRIACKIYEHRIETDMYCSRSCLMRSASVRSQLPDEPLWLSGNIAKRLTSVYHIEGPLELDRERKEIEIVCAVEEKLSELKIREGGSSTESETEDNDESETCRNSMPEQFQDIKGLLDEPSYNPRLPDPQMSDNIAFTDDELEKLARLRSKYSKNWGKKKPIIVDPVPASPSSSKEEIIYADFKVSEEKEVDTAKHSPKAAIPTRSCLEPKFVESVRTLFRMTTYQEELGVSFSETNWLYMIAATFDLEPNTITDFPNRVLKLVCCILLKLISSVDTSVEDIIYLGGNASDKFVQLLAEIDVDVKTFESIVSEIVTDEKKPE</sequence>
<dbReference type="InterPro" id="IPR007308">
    <property type="entry name" value="Rtr1/RPAP2_dom"/>
</dbReference>
<evidence type="ECO:0000256" key="2">
    <source>
        <dbReference type="ARBA" id="ARBA00005676"/>
    </source>
</evidence>
<evidence type="ECO:0000256" key="9">
    <source>
        <dbReference type="ARBA" id="ARBA00047761"/>
    </source>
</evidence>
<comment type="catalytic activity">
    <reaction evidence="9 12">
        <text>O-phospho-L-seryl-[protein] + H2O = L-seryl-[protein] + phosphate</text>
        <dbReference type="Rhea" id="RHEA:20629"/>
        <dbReference type="Rhea" id="RHEA-COMP:9863"/>
        <dbReference type="Rhea" id="RHEA-COMP:11604"/>
        <dbReference type="ChEBI" id="CHEBI:15377"/>
        <dbReference type="ChEBI" id="CHEBI:29999"/>
        <dbReference type="ChEBI" id="CHEBI:43474"/>
        <dbReference type="ChEBI" id="CHEBI:83421"/>
        <dbReference type="EC" id="3.1.3.16"/>
    </reaction>
</comment>
<evidence type="ECO:0000256" key="5">
    <source>
        <dbReference type="ARBA" id="ARBA00022801"/>
    </source>
</evidence>
<dbReference type="GO" id="GO:0008420">
    <property type="term" value="F:RNA polymerase II CTD heptapeptide repeat phosphatase activity"/>
    <property type="evidence" value="ECO:0007669"/>
    <property type="project" value="UniProtKB-UniRule"/>
</dbReference>
<protein>
    <recommendedName>
        <fullName evidence="12">RNA polymerase II subunit B1 CTD phosphatase RPAP2 homolog</fullName>
        <ecNumber evidence="12">3.1.3.16</ecNumber>
    </recommendedName>
</protein>
<keyword evidence="5 12" id="KW-0378">Hydrolase</keyword>
<evidence type="ECO:0000256" key="7">
    <source>
        <dbReference type="ARBA" id="ARBA00022912"/>
    </source>
</evidence>
<dbReference type="EMBL" id="UYYB01095826">
    <property type="protein sequence ID" value="VDM75781.1"/>
    <property type="molecule type" value="Genomic_DNA"/>
</dbReference>
<feature type="domain" description="RTR1-type" evidence="14">
    <location>
        <begin position="77"/>
        <end position="164"/>
    </location>
</feature>
<proteinExistence type="inferred from homology"/>
<dbReference type="GO" id="GO:0005634">
    <property type="term" value="C:nucleus"/>
    <property type="evidence" value="ECO:0007669"/>
    <property type="project" value="UniProtKB-SubCell"/>
</dbReference>
<keyword evidence="7 12" id="KW-0904">Protein phosphatase</keyword>
<gene>
    <name evidence="15" type="ORF">SVUK_LOCUS10779</name>
</gene>
<dbReference type="Gene3D" id="1.25.40.820">
    <property type="match status" value="1"/>
</dbReference>
<dbReference type="EC" id="3.1.3.16" evidence="12"/>